<protein>
    <submittedName>
        <fullName evidence="8">Serine-repeat antigen (SERA), putative</fullName>
    </submittedName>
</protein>
<dbReference type="SMART" id="SM00645">
    <property type="entry name" value="Pept_C1"/>
    <property type="match status" value="1"/>
</dbReference>
<feature type="compositionally biased region" description="Basic and acidic residues" evidence="6">
    <location>
        <begin position="606"/>
        <end position="619"/>
    </location>
</feature>
<comment type="subcellular location">
    <subcellularLocation>
        <location evidence="1">Membrane</location>
    </subcellularLocation>
</comment>
<dbReference type="CDD" id="cd02619">
    <property type="entry name" value="Peptidase_C1"/>
    <property type="match status" value="1"/>
</dbReference>
<organism evidence="8 9">
    <name type="scientific">Plasmodium malariae</name>
    <dbReference type="NCBI Taxonomy" id="5858"/>
    <lineage>
        <taxon>Eukaryota</taxon>
        <taxon>Sar</taxon>
        <taxon>Alveolata</taxon>
        <taxon>Apicomplexa</taxon>
        <taxon>Aconoidasida</taxon>
        <taxon>Haemosporida</taxon>
        <taxon>Plasmodiidae</taxon>
        <taxon>Plasmodium</taxon>
        <taxon>Plasmodium (Plasmodium)</taxon>
    </lineage>
</organism>
<proteinExistence type="inferred from homology"/>
<dbReference type="GO" id="GO:0006508">
    <property type="term" value="P:proteolysis"/>
    <property type="evidence" value="ECO:0007669"/>
    <property type="project" value="InterPro"/>
</dbReference>
<gene>
    <name evidence="8" type="ORF">PMALA_003780</name>
</gene>
<dbReference type="InterPro" id="IPR013128">
    <property type="entry name" value="Peptidase_C1A"/>
</dbReference>
<keyword evidence="4" id="KW-0865">Zymogen</keyword>
<dbReference type="Gene3D" id="3.90.70.10">
    <property type="entry name" value="Cysteine proteinases"/>
    <property type="match status" value="1"/>
</dbReference>
<dbReference type="InterPro" id="IPR000668">
    <property type="entry name" value="Peptidase_C1A_C"/>
</dbReference>
<feature type="compositionally biased region" description="Basic and acidic residues" evidence="6">
    <location>
        <begin position="649"/>
        <end position="662"/>
    </location>
</feature>
<evidence type="ECO:0000256" key="4">
    <source>
        <dbReference type="ARBA" id="ARBA00023145"/>
    </source>
</evidence>
<dbReference type="PROSITE" id="PS00139">
    <property type="entry name" value="THIOL_PROTEASE_CYS"/>
    <property type="match status" value="1"/>
</dbReference>
<feature type="compositionally biased region" description="Basic and acidic residues" evidence="6">
    <location>
        <begin position="626"/>
        <end position="641"/>
    </location>
</feature>
<dbReference type="VEuPathDB" id="PlasmoDB:PmUG01_04025300"/>
<feature type="region of interest" description="Disordered" evidence="6">
    <location>
        <begin position="580"/>
        <end position="663"/>
    </location>
</feature>
<feature type="compositionally biased region" description="Polar residues" evidence="6">
    <location>
        <begin position="584"/>
        <end position="599"/>
    </location>
</feature>
<dbReference type="Pfam" id="PF00112">
    <property type="entry name" value="Peptidase_C1"/>
    <property type="match status" value="1"/>
</dbReference>
<dbReference type="GO" id="GO:0016020">
    <property type="term" value="C:membrane"/>
    <property type="evidence" value="ECO:0007669"/>
    <property type="project" value="UniProtKB-SubCell"/>
</dbReference>
<comment type="similarity">
    <text evidence="2">Belongs to the peptidase C1 family.</text>
</comment>
<evidence type="ECO:0000313" key="8">
    <source>
        <dbReference type="EMBL" id="SBS82526.1"/>
    </source>
</evidence>
<accession>A0A1A8VS71</accession>
<dbReference type="SUPFAM" id="SSF54001">
    <property type="entry name" value="Cysteine proteinases"/>
    <property type="match status" value="1"/>
</dbReference>
<dbReference type="EMBL" id="FLQW01000199">
    <property type="protein sequence ID" value="SBS82526.1"/>
    <property type="molecule type" value="Genomic_DNA"/>
</dbReference>
<evidence type="ECO:0000256" key="5">
    <source>
        <dbReference type="ARBA" id="ARBA00023180"/>
    </source>
</evidence>
<evidence type="ECO:0000256" key="1">
    <source>
        <dbReference type="ARBA" id="ARBA00004370"/>
    </source>
</evidence>
<keyword evidence="5" id="KW-0325">Glycoprotein</keyword>
<dbReference type="PANTHER" id="PTHR12411">
    <property type="entry name" value="CYSTEINE PROTEASE FAMILY C1-RELATED"/>
    <property type="match status" value="1"/>
</dbReference>
<evidence type="ECO:0000256" key="2">
    <source>
        <dbReference type="ARBA" id="ARBA00008455"/>
    </source>
</evidence>
<evidence type="ECO:0000313" key="9">
    <source>
        <dbReference type="Proteomes" id="UP000078597"/>
    </source>
</evidence>
<feature type="domain" description="Peptidase C1A papain C-terminal" evidence="7">
    <location>
        <begin position="306"/>
        <end position="567"/>
    </location>
</feature>
<name>A0A1A8VS71_PLAMA</name>
<dbReference type="AlphaFoldDB" id="A0A1A8VS71"/>
<dbReference type="PRINTS" id="PR00705">
    <property type="entry name" value="PAPAIN"/>
</dbReference>
<evidence type="ECO:0000259" key="7">
    <source>
        <dbReference type="SMART" id="SM00645"/>
    </source>
</evidence>
<dbReference type="InterPro" id="IPR000169">
    <property type="entry name" value="Pept_cys_AS"/>
</dbReference>
<evidence type="ECO:0000256" key="6">
    <source>
        <dbReference type="SAM" id="MobiDB-lite"/>
    </source>
</evidence>
<keyword evidence="3" id="KW-0472">Membrane</keyword>
<dbReference type="InterPro" id="IPR038765">
    <property type="entry name" value="Papain-like_cys_pep_sf"/>
</dbReference>
<evidence type="ECO:0000256" key="3">
    <source>
        <dbReference type="ARBA" id="ARBA00023136"/>
    </source>
</evidence>
<dbReference type="GO" id="GO:0008234">
    <property type="term" value="F:cysteine-type peptidase activity"/>
    <property type="evidence" value="ECO:0007669"/>
    <property type="project" value="InterPro"/>
</dbReference>
<sequence length="783" mass="89341">MGFLRQKKKRVCAYFTGAHSFSTFAFVVITTATDATTTDAATTDAATTDAATTKAATSDSATSDSATSDTAITDTAYVAVFKSRVLVNCFGLLHCKICHTIIRNCFLSGTSDLSKCIACEESYYSIKPCTHHTDEYLMDQKSKGAFVELQDHEYLSDEKMAILLSEIIKISIDRHKKGVAGGSTLDNDLKKKIMQLCLYSNFNDNYENAKSHTQATPEEVEEHIQKIIDIYIKETNNMEHILNSLKNPALCLKDPTQWVKDRAGYKDIDSPSAGIISEKKLFKPYEIKSLMSSLYSSKSNCTMQFCNRFADSNECESKIRVLNQGTCGNCWAFASSTTISAFRCRKGLGFAEPSAKYVTLCKNKHINTDDGYVSGHYNDNICREGGHLSYYLETLDNTKMLPTSHDVPYNEPIKGADCPDSKPSWSNMWDEVNLVDRIFNGYIFSGYFKLSFGEYVRNGMTKDLIKIIKEYIIEQGALFVSMKVNGKLSFDHDGEKVMMNCEYEESPDHALVLIGYGDYIKPSGEESSYWLIRNSWGSHWGDKGNFKIDMYGPSNCNGQVLCNAFPLLLQMRGKKIDNPLPNDLASTDTRMRYNHSSFDMSRRRKYPEQRDNQINDDRMNPNNPYDNDRYDKNRIDNDRNDNNPFVNPRYEDMYDEHNEDRYGPNYQPFNDRNAENEYSPEEAGADYPGIGDNRKNSTFRRTFLTNLVVNIGNTQYKRTIYSRRKDEYKEKFSCLRTFSMDESSDVLCRDNCERHIDMCKYNASIGECLMKFSSNYKCIYCGM</sequence>
<dbReference type="Proteomes" id="UP000078597">
    <property type="component" value="Unassembled WGS sequence"/>
</dbReference>
<reference evidence="9" key="1">
    <citation type="submission" date="2016-05" db="EMBL/GenBank/DDBJ databases">
        <authorList>
            <person name="Naeem Raeece"/>
        </authorList>
    </citation>
    <scope>NUCLEOTIDE SEQUENCE [LARGE SCALE GENOMIC DNA]</scope>
</reference>